<dbReference type="EMBL" id="JACHIL010000001">
    <property type="protein sequence ID" value="MBB5089526.1"/>
    <property type="molecule type" value="Genomic_DNA"/>
</dbReference>
<dbReference type="Gene3D" id="3.30.2000.30">
    <property type="match status" value="1"/>
</dbReference>
<evidence type="ECO:0000313" key="2">
    <source>
        <dbReference type="Proteomes" id="UP000531231"/>
    </source>
</evidence>
<dbReference type="Pfam" id="PF11367">
    <property type="entry name" value="Tail_completion_gp17"/>
    <property type="match status" value="1"/>
</dbReference>
<dbReference type="Proteomes" id="UP000531231">
    <property type="component" value="Unassembled WGS sequence"/>
</dbReference>
<accession>A0A7W8AFH2</accession>
<proteinExistence type="predicted"/>
<dbReference type="RefSeq" id="WP_151158151.1">
    <property type="nucleotide sequence ID" value="NZ_JACHIL010000001.1"/>
</dbReference>
<protein>
    <recommendedName>
        <fullName evidence="3">DUF3168 domain-containing protein</fullName>
    </recommendedName>
</protein>
<dbReference type="InterPro" id="IPR021508">
    <property type="entry name" value="Gp17-like"/>
</dbReference>
<dbReference type="InterPro" id="IPR053745">
    <property type="entry name" value="Viral_Tail_Comp_sf"/>
</dbReference>
<name>A0A7W8AFH2_9HYPH</name>
<organism evidence="1 2">
    <name type="scientific">Pseudochrobactrum saccharolyticum</name>
    <dbReference type="NCBI Taxonomy" id="354352"/>
    <lineage>
        <taxon>Bacteria</taxon>
        <taxon>Pseudomonadati</taxon>
        <taxon>Pseudomonadota</taxon>
        <taxon>Alphaproteobacteria</taxon>
        <taxon>Hyphomicrobiales</taxon>
        <taxon>Brucellaceae</taxon>
        <taxon>Pseudochrobactrum</taxon>
    </lineage>
</organism>
<keyword evidence="2" id="KW-1185">Reference proteome</keyword>
<gene>
    <name evidence="1" type="ORF">HNQ68_000038</name>
</gene>
<reference evidence="1 2" key="1">
    <citation type="submission" date="2020-08" db="EMBL/GenBank/DDBJ databases">
        <title>Genomic Encyclopedia of Type Strains, Phase IV (KMG-IV): sequencing the most valuable type-strain genomes for metagenomic binning, comparative biology and taxonomic classification.</title>
        <authorList>
            <person name="Goeker M."/>
        </authorList>
    </citation>
    <scope>NUCLEOTIDE SEQUENCE [LARGE SCALE GENOMIC DNA]</scope>
    <source>
        <strain evidence="1 2">DSM 25620</strain>
    </source>
</reference>
<evidence type="ECO:0000313" key="1">
    <source>
        <dbReference type="EMBL" id="MBB5089526.1"/>
    </source>
</evidence>
<sequence>MNGAALVLQKAILAWLQAAPLLMEKLHGQGIYDNVPPHAAFPYISFGQSQIYAWDTDSGTGEEHNLVLHIWARSNGRRQVLELMMLVEGLMEALASSQQKPDIGGYHLVNLTLQSSQTRNDDLRDGYNGQLRYRAVTEKIEGA</sequence>
<comment type="caution">
    <text evidence="1">The sequence shown here is derived from an EMBL/GenBank/DDBJ whole genome shotgun (WGS) entry which is preliminary data.</text>
</comment>
<evidence type="ECO:0008006" key="3">
    <source>
        <dbReference type="Google" id="ProtNLM"/>
    </source>
</evidence>
<dbReference type="AlphaFoldDB" id="A0A7W8AFH2"/>